<dbReference type="GO" id="GO:0004817">
    <property type="term" value="F:cysteine-tRNA ligase activity"/>
    <property type="evidence" value="ECO:0007669"/>
    <property type="project" value="UniProtKB-UniRule"/>
</dbReference>
<proteinExistence type="inferred from homology"/>
<dbReference type="GO" id="GO:0005524">
    <property type="term" value="F:ATP binding"/>
    <property type="evidence" value="ECO:0007669"/>
    <property type="project" value="UniProtKB-UniRule"/>
</dbReference>
<dbReference type="AlphaFoldDB" id="A0A1G2CB57"/>
<evidence type="ECO:0000256" key="10">
    <source>
        <dbReference type="ARBA" id="ARBA00022840"/>
    </source>
</evidence>
<comment type="subcellular location">
    <subcellularLocation>
        <location evidence="2 13">Cytoplasm</location>
    </subcellularLocation>
</comment>
<dbReference type="Pfam" id="PF09190">
    <property type="entry name" value="DALR_2"/>
    <property type="match status" value="1"/>
</dbReference>
<dbReference type="InterPro" id="IPR015803">
    <property type="entry name" value="Cys-tRNA-ligase"/>
</dbReference>
<keyword evidence="6 13" id="KW-0436">Ligase</keyword>
<evidence type="ECO:0000256" key="1">
    <source>
        <dbReference type="ARBA" id="ARBA00001947"/>
    </source>
</evidence>
<dbReference type="GO" id="GO:0046872">
    <property type="term" value="F:metal ion binding"/>
    <property type="evidence" value="ECO:0007669"/>
    <property type="project" value="UniProtKB-KW"/>
</dbReference>
<evidence type="ECO:0000256" key="7">
    <source>
        <dbReference type="ARBA" id="ARBA00022723"/>
    </source>
</evidence>
<dbReference type="GO" id="GO:0005737">
    <property type="term" value="C:cytoplasm"/>
    <property type="evidence" value="ECO:0007669"/>
    <property type="project" value="UniProtKB-SubCell"/>
</dbReference>
<keyword evidence="5 13" id="KW-0963">Cytoplasm</keyword>
<dbReference type="CDD" id="cd00672">
    <property type="entry name" value="CysRS_core"/>
    <property type="match status" value="1"/>
</dbReference>
<comment type="cofactor">
    <cofactor evidence="1">
        <name>Zn(2+)</name>
        <dbReference type="ChEBI" id="CHEBI:29105"/>
    </cofactor>
</comment>
<dbReference type="PANTHER" id="PTHR10890">
    <property type="entry name" value="CYSTEINYL-TRNA SYNTHETASE"/>
    <property type="match status" value="1"/>
</dbReference>
<evidence type="ECO:0000256" key="3">
    <source>
        <dbReference type="ARBA" id="ARBA00005594"/>
    </source>
</evidence>
<reference evidence="15 16" key="1">
    <citation type="journal article" date="2016" name="Nat. Commun.">
        <title>Thousands of microbial genomes shed light on interconnected biogeochemical processes in an aquifer system.</title>
        <authorList>
            <person name="Anantharaman K."/>
            <person name="Brown C.T."/>
            <person name="Hug L.A."/>
            <person name="Sharon I."/>
            <person name="Castelle C.J."/>
            <person name="Probst A.J."/>
            <person name="Thomas B.C."/>
            <person name="Singh A."/>
            <person name="Wilkins M.J."/>
            <person name="Karaoz U."/>
            <person name="Brodie E.L."/>
            <person name="Williams K.H."/>
            <person name="Hubbard S.S."/>
            <person name="Banfield J.F."/>
        </authorList>
    </citation>
    <scope>NUCLEOTIDE SEQUENCE [LARGE SCALE GENOMIC DNA]</scope>
</reference>
<evidence type="ECO:0000256" key="6">
    <source>
        <dbReference type="ARBA" id="ARBA00022598"/>
    </source>
</evidence>
<dbReference type="Gene3D" id="1.20.120.1910">
    <property type="entry name" value="Cysteine-tRNA ligase, C-terminal anti-codon recognition domain"/>
    <property type="match status" value="1"/>
</dbReference>
<sequence>MLHVYNTLAGRKEPLPKTGAKLKMFVCGPTVYGDLHIGNGRTFMNQDLIVRYMRSRGYKIFYLQNITDVDDKIIVRANEEGVPWKEVARSYEKIYRQNLKTLGIVSIDAHARATDHIQEIIRQVQTLIKKGHAYLIPEDGWYFDLATFPEYGKLSRRTTAQAEDGVTRIDDSDRKRNRGDFCLWRLADPSAKGEPVWKTPLGAGRPGWHIEDTAITEHYFGPQYDIHGGGIDLKFPHHEAEIAQQESASGKKPFVRFWMHSGFILMDGKKMSKSLGNFMTINDMLARHAPDTFRMMAFGAHYRSPLDYTDSVAQAAAKNIAEMRAFLVRLLFAAKRGKGSGSVRLVEFENRFHAAMEDDFNTPEALAAIFDLMREANKAIWDLSAQDARAVYKWLRSILKMLGFQQIDLKIPRQAAKIARKREISRANKQFAQSDALRKEAEALGYSIEDTPLGPLVLPRSGD</sequence>
<dbReference type="PANTHER" id="PTHR10890:SF3">
    <property type="entry name" value="CYSTEINE--TRNA LIGASE, CYTOPLASMIC"/>
    <property type="match status" value="1"/>
</dbReference>
<keyword evidence="9" id="KW-0862">Zinc</keyword>
<dbReference type="EMBL" id="MHKX01000005">
    <property type="protein sequence ID" value="OGY98605.1"/>
    <property type="molecule type" value="Genomic_DNA"/>
</dbReference>
<evidence type="ECO:0000256" key="11">
    <source>
        <dbReference type="ARBA" id="ARBA00022917"/>
    </source>
</evidence>
<organism evidence="15 16">
    <name type="scientific">Candidatus Liptonbacteria bacterium RIFCSPHIGHO2_01_FULL_57_28</name>
    <dbReference type="NCBI Taxonomy" id="1798647"/>
    <lineage>
        <taxon>Bacteria</taxon>
        <taxon>Candidatus Liptoniibacteriota</taxon>
    </lineage>
</organism>
<evidence type="ECO:0000256" key="13">
    <source>
        <dbReference type="HAMAP-Rule" id="MF_00041"/>
    </source>
</evidence>
<keyword evidence="7" id="KW-0479">Metal-binding</keyword>
<dbReference type="SUPFAM" id="SSF52374">
    <property type="entry name" value="Nucleotidylyl transferase"/>
    <property type="match status" value="1"/>
</dbReference>
<feature type="short sequence motif" description="'HIGH' region" evidence="13">
    <location>
        <begin position="29"/>
        <end position="39"/>
    </location>
</feature>
<dbReference type="InterPro" id="IPR032678">
    <property type="entry name" value="tRNA-synt_1_cat_dom"/>
</dbReference>
<comment type="caution">
    <text evidence="13">Lacks conserved residue(s) required for the propagation of feature annotation.</text>
</comment>
<keyword evidence="10 13" id="KW-0067">ATP-binding</keyword>
<evidence type="ECO:0000256" key="4">
    <source>
        <dbReference type="ARBA" id="ARBA00011245"/>
    </source>
</evidence>
<comment type="catalytic activity">
    <reaction evidence="13">
        <text>tRNA(Cys) + L-cysteine + ATP = L-cysteinyl-tRNA(Cys) + AMP + diphosphate</text>
        <dbReference type="Rhea" id="RHEA:17773"/>
        <dbReference type="Rhea" id="RHEA-COMP:9661"/>
        <dbReference type="Rhea" id="RHEA-COMP:9679"/>
        <dbReference type="ChEBI" id="CHEBI:30616"/>
        <dbReference type="ChEBI" id="CHEBI:33019"/>
        <dbReference type="ChEBI" id="CHEBI:35235"/>
        <dbReference type="ChEBI" id="CHEBI:78442"/>
        <dbReference type="ChEBI" id="CHEBI:78517"/>
        <dbReference type="ChEBI" id="CHEBI:456215"/>
        <dbReference type="EC" id="6.1.1.16"/>
    </reaction>
</comment>
<name>A0A1G2CB57_9BACT</name>
<dbReference type="InterPro" id="IPR009080">
    <property type="entry name" value="tRNAsynth_Ia_anticodon-bd"/>
</dbReference>
<gene>
    <name evidence="13" type="primary">cysS</name>
    <name evidence="15" type="ORF">A2855_02020</name>
</gene>
<comment type="caution">
    <text evidence="15">The sequence shown here is derived from an EMBL/GenBank/DDBJ whole genome shotgun (WGS) entry which is preliminary data.</text>
</comment>
<dbReference type="GO" id="GO:0006423">
    <property type="term" value="P:cysteinyl-tRNA aminoacylation"/>
    <property type="evidence" value="ECO:0007669"/>
    <property type="project" value="UniProtKB-UniRule"/>
</dbReference>
<feature type="short sequence motif" description="'KMSKS' region" evidence="13">
    <location>
        <begin position="270"/>
        <end position="274"/>
    </location>
</feature>
<dbReference type="SUPFAM" id="SSF47323">
    <property type="entry name" value="Anticodon-binding domain of a subclass of class I aminoacyl-tRNA synthetases"/>
    <property type="match status" value="1"/>
</dbReference>
<comment type="subunit">
    <text evidence="4 13">Monomer.</text>
</comment>
<dbReference type="InterPro" id="IPR015273">
    <property type="entry name" value="Cys-tRNA-synt_Ia_DALR"/>
</dbReference>
<dbReference type="EC" id="6.1.1.16" evidence="13"/>
<evidence type="ECO:0000313" key="15">
    <source>
        <dbReference type="EMBL" id="OGY98605.1"/>
    </source>
</evidence>
<dbReference type="Pfam" id="PF01406">
    <property type="entry name" value="tRNA-synt_1e"/>
    <property type="match status" value="1"/>
</dbReference>
<evidence type="ECO:0000259" key="14">
    <source>
        <dbReference type="SMART" id="SM00840"/>
    </source>
</evidence>
<dbReference type="Gene3D" id="3.40.50.620">
    <property type="entry name" value="HUPs"/>
    <property type="match status" value="1"/>
</dbReference>
<keyword evidence="12 13" id="KW-0030">Aminoacyl-tRNA synthetase</keyword>
<dbReference type="NCBIfam" id="TIGR00435">
    <property type="entry name" value="cysS"/>
    <property type="match status" value="1"/>
</dbReference>
<evidence type="ECO:0000256" key="12">
    <source>
        <dbReference type="ARBA" id="ARBA00023146"/>
    </source>
</evidence>
<evidence type="ECO:0000313" key="16">
    <source>
        <dbReference type="Proteomes" id="UP000179059"/>
    </source>
</evidence>
<dbReference type="Proteomes" id="UP000179059">
    <property type="component" value="Unassembled WGS sequence"/>
</dbReference>
<protein>
    <recommendedName>
        <fullName evidence="13">Cysteine--tRNA ligase</fullName>
        <ecNumber evidence="13">6.1.1.16</ecNumber>
    </recommendedName>
    <alternativeName>
        <fullName evidence="13">Cysteinyl-tRNA synthetase</fullName>
        <shortName evidence="13">CysRS</shortName>
    </alternativeName>
</protein>
<evidence type="ECO:0000256" key="8">
    <source>
        <dbReference type="ARBA" id="ARBA00022741"/>
    </source>
</evidence>
<feature type="domain" description="Cysteinyl-tRNA synthetase class Ia DALR" evidence="14">
    <location>
        <begin position="351"/>
        <end position="413"/>
    </location>
</feature>
<evidence type="ECO:0000256" key="9">
    <source>
        <dbReference type="ARBA" id="ARBA00022833"/>
    </source>
</evidence>
<keyword evidence="8 13" id="KW-0547">Nucleotide-binding</keyword>
<dbReference type="InterPro" id="IPR024909">
    <property type="entry name" value="Cys-tRNA/MSH_ligase"/>
</dbReference>
<keyword evidence="11 13" id="KW-0648">Protein biosynthesis</keyword>
<dbReference type="STRING" id="1798647.A2855_02020"/>
<accession>A0A1G2CB57</accession>
<dbReference type="PRINTS" id="PR00983">
    <property type="entry name" value="TRNASYNTHCYS"/>
</dbReference>
<dbReference type="HAMAP" id="MF_00041">
    <property type="entry name" value="Cys_tRNA_synth"/>
    <property type="match status" value="1"/>
</dbReference>
<evidence type="ECO:0000256" key="5">
    <source>
        <dbReference type="ARBA" id="ARBA00022490"/>
    </source>
</evidence>
<feature type="binding site" evidence="13">
    <location>
        <position position="273"/>
    </location>
    <ligand>
        <name>ATP</name>
        <dbReference type="ChEBI" id="CHEBI:30616"/>
    </ligand>
</feature>
<comment type="similarity">
    <text evidence="3 13">Belongs to the class-I aminoacyl-tRNA synthetase family.</text>
</comment>
<dbReference type="InterPro" id="IPR014729">
    <property type="entry name" value="Rossmann-like_a/b/a_fold"/>
</dbReference>
<evidence type="ECO:0000256" key="2">
    <source>
        <dbReference type="ARBA" id="ARBA00004496"/>
    </source>
</evidence>
<dbReference type="SMART" id="SM00840">
    <property type="entry name" value="DALR_2"/>
    <property type="match status" value="1"/>
</dbReference>